<evidence type="ECO:0000313" key="2">
    <source>
        <dbReference type="Proteomes" id="UP000799421"/>
    </source>
</evidence>
<sequence>MNESSCIMPSATPAAMSQLIGLHGPIQPILHAGIVLCRYLRSSLSHSVVLPCLREILQTG</sequence>
<gene>
    <name evidence="1" type="ORF">K470DRAFT_135258</name>
</gene>
<organism evidence="1 2">
    <name type="scientific">Piedraia hortae CBS 480.64</name>
    <dbReference type="NCBI Taxonomy" id="1314780"/>
    <lineage>
        <taxon>Eukaryota</taxon>
        <taxon>Fungi</taxon>
        <taxon>Dikarya</taxon>
        <taxon>Ascomycota</taxon>
        <taxon>Pezizomycotina</taxon>
        <taxon>Dothideomycetes</taxon>
        <taxon>Dothideomycetidae</taxon>
        <taxon>Capnodiales</taxon>
        <taxon>Piedraiaceae</taxon>
        <taxon>Piedraia</taxon>
    </lineage>
</organism>
<evidence type="ECO:0000313" key="1">
    <source>
        <dbReference type="EMBL" id="KAF2858348.1"/>
    </source>
</evidence>
<name>A0A6A7BV32_9PEZI</name>
<reference evidence="1" key="1">
    <citation type="journal article" date="2020" name="Stud. Mycol.">
        <title>101 Dothideomycetes genomes: a test case for predicting lifestyles and emergence of pathogens.</title>
        <authorList>
            <person name="Haridas S."/>
            <person name="Albert R."/>
            <person name="Binder M."/>
            <person name="Bloem J."/>
            <person name="Labutti K."/>
            <person name="Salamov A."/>
            <person name="Andreopoulos B."/>
            <person name="Baker S."/>
            <person name="Barry K."/>
            <person name="Bills G."/>
            <person name="Bluhm B."/>
            <person name="Cannon C."/>
            <person name="Castanera R."/>
            <person name="Culley D."/>
            <person name="Daum C."/>
            <person name="Ezra D."/>
            <person name="Gonzalez J."/>
            <person name="Henrissat B."/>
            <person name="Kuo A."/>
            <person name="Liang C."/>
            <person name="Lipzen A."/>
            <person name="Lutzoni F."/>
            <person name="Magnuson J."/>
            <person name="Mondo S."/>
            <person name="Nolan M."/>
            <person name="Ohm R."/>
            <person name="Pangilinan J."/>
            <person name="Park H.-J."/>
            <person name="Ramirez L."/>
            <person name="Alfaro M."/>
            <person name="Sun H."/>
            <person name="Tritt A."/>
            <person name="Yoshinaga Y."/>
            <person name="Zwiers L.-H."/>
            <person name="Turgeon B."/>
            <person name="Goodwin S."/>
            <person name="Spatafora J."/>
            <person name="Crous P."/>
            <person name="Grigoriev I."/>
        </authorList>
    </citation>
    <scope>NUCLEOTIDE SEQUENCE</scope>
    <source>
        <strain evidence="1">CBS 480.64</strain>
    </source>
</reference>
<protein>
    <submittedName>
        <fullName evidence="1">Uncharacterized protein</fullName>
    </submittedName>
</protein>
<dbReference type="EMBL" id="MU006012">
    <property type="protein sequence ID" value="KAF2858348.1"/>
    <property type="molecule type" value="Genomic_DNA"/>
</dbReference>
<accession>A0A6A7BV32</accession>
<proteinExistence type="predicted"/>
<keyword evidence="2" id="KW-1185">Reference proteome</keyword>
<dbReference type="Proteomes" id="UP000799421">
    <property type="component" value="Unassembled WGS sequence"/>
</dbReference>
<dbReference type="AlphaFoldDB" id="A0A6A7BV32"/>